<keyword evidence="1" id="KW-1133">Transmembrane helix</keyword>
<feature type="signal peptide" evidence="2">
    <location>
        <begin position="1"/>
        <end position="17"/>
    </location>
</feature>
<dbReference type="AlphaFoldDB" id="A0A131YHS3"/>
<keyword evidence="1" id="KW-0472">Membrane</keyword>
<proteinExistence type="predicted"/>
<dbReference type="EMBL" id="GEDV01010537">
    <property type="protein sequence ID" value="JAP78020.1"/>
    <property type="molecule type" value="Transcribed_RNA"/>
</dbReference>
<protein>
    <submittedName>
        <fullName evidence="3">Defensin</fullName>
    </submittedName>
</protein>
<keyword evidence="1" id="KW-0812">Transmembrane</keyword>
<accession>A0A131YHS3</accession>
<name>A0A131YHS3_RHIAP</name>
<evidence type="ECO:0000256" key="2">
    <source>
        <dbReference type="SAM" id="SignalP"/>
    </source>
</evidence>
<sequence>MPAVNAVIVLIFSLTFAMIDITTTTMWSFENGTCKSVGQPCDHRGDINNCSGVCNCGEYRDPSIFYRYICMEPSYPESNTGR</sequence>
<reference evidence="3" key="1">
    <citation type="journal article" date="2016" name="Ticks Tick Borne Dis.">
        <title>De novo assembly and annotation of the salivary gland transcriptome of Rhipicephalus appendiculatus male and female ticks during blood feeding.</title>
        <authorList>
            <person name="de Castro M.H."/>
            <person name="de Klerk D."/>
            <person name="Pienaar R."/>
            <person name="Latif A.A."/>
            <person name="Rees D.J."/>
            <person name="Mans B.J."/>
        </authorList>
    </citation>
    <scope>NUCLEOTIDE SEQUENCE</scope>
    <source>
        <tissue evidence="3">Salivary glands</tissue>
    </source>
</reference>
<organism evidence="3">
    <name type="scientific">Rhipicephalus appendiculatus</name>
    <name type="common">Brown ear tick</name>
    <dbReference type="NCBI Taxonomy" id="34631"/>
    <lineage>
        <taxon>Eukaryota</taxon>
        <taxon>Metazoa</taxon>
        <taxon>Ecdysozoa</taxon>
        <taxon>Arthropoda</taxon>
        <taxon>Chelicerata</taxon>
        <taxon>Arachnida</taxon>
        <taxon>Acari</taxon>
        <taxon>Parasitiformes</taxon>
        <taxon>Ixodida</taxon>
        <taxon>Ixodoidea</taxon>
        <taxon>Ixodidae</taxon>
        <taxon>Rhipicephalinae</taxon>
        <taxon>Rhipicephalus</taxon>
        <taxon>Rhipicephalus</taxon>
    </lineage>
</organism>
<feature type="chain" id="PRO_5007285245" evidence="2">
    <location>
        <begin position="18"/>
        <end position="82"/>
    </location>
</feature>
<evidence type="ECO:0000313" key="3">
    <source>
        <dbReference type="EMBL" id="JAP78020.1"/>
    </source>
</evidence>
<keyword evidence="2" id="KW-0732">Signal</keyword>
<feature type="transmembrane region" description="Helical" evidence="1">
    <location>
        <begin position="6"/>
        <end position="29"/>
    </location>
</feature>
<evidence type="ECO:0000256" key="1">
    <source>
        <dbReference type="SAM" id="Phobius"/>
    </source>
</evidence>